<dbReference type="PROSITE" id="PS00675">
    <property type="entry name" value="SIGMA54_INTERACT_1"/>
    <property type="match status" value="1"/>
</dbReference>
<comment type="caution">
    <text evidence="8">The sequence shown here is derived from an EMBL/GenBank/DDBJ whole genome shotgun (WGS) entry which is preliminary data.</text>
</comment>
<evidence type="ECO:0000256" key="2">
    <source>
        <dbReference type="ARBA" id="ARBA00022840"/>
    </source>
</evidence>
<dbReference type="Proteomes" id="UP000467214">
    <property type="component" value="Unassembled WGS sequence"/>
</dbReference>
<feature type="domain" description="PAS" evidence="7">
    <location>
        <begin position="11"/>
        <end position="55"/>
    </location>
</feature>
<dbReference type="Gene3D" id="3.40.50.300">
    <property type="entry name" value="P-loop containing nucleotide triphosphate hydrolases"/>
    <property type="match status" value="1"/>
</dbReference>
<dbReference type="InterPro" id="IPR013656">
    <property type="entry name" value="PAS_4"/>
</dbReference>
<keyword evidence="2" id="KW-0067">ATP-binding</keyword>
<dbReference type="PROSITE" id="PS00688">
    <property type="entry name" value="SIGMA54_INTERACT_3"/>
    <property type="match status" value="1"/>
</dbReference>
<dbReference type="InterPro" id="IPR025944">
    <property type="entry name" value="Sigma_54_int_dom_CS"/>
</dbReference>
<dbReference type="Gene3D" id="1.10.10.60">
    <property type="entry name" value="Homeodomain-like"/>
    <property type="match status" value="1"/>
</dbReference>
<keyword evidence="4" id="KW-0238">DNA-binding</keyword>
<dbReference type="InterPro" id="IPR009057">
    <property type="entry name" value="Homeodomain-like_sf"/>
</dbReference>
<dbReference type="InterPro" id="IPR058031">
    <property type="entry name" value="AAA_lid_NorR"/>
</dbReference>
<evidence type="ECO:0000256" key="4">
    <source>
        <dbReference type="ARBA" id="ARBA00023125"/>
    </source>
</evidence>
<dbReference type="PROSITE" id="PS00676">
    <property type="entry name" value="SIGMA54_INTERACT_2"/>
    <property type="match status" value="1"/>
</dbReference>
<dbReference type="InterPro" id="IPR035965">
    <property type="entry name" value="PAS-like_dom_sf"/>
</dbReference>
<dbReference type="PROSITE" id="PS50045">
    <property type="entry name" value="SIGMA54_INTERACT_4"/>
    <property type="match status" value="1"/>
</dbReference>
<dbReference type="RefSeq" id="WP_160795799.1">
    <property type="nucleotide sequence ID" value="NZ_WSSB01000005.1"/>
</dbReference>
<dbReference type="SUPFAM" id="SSF52540">
    <property type="entry name" value="P-loop containing nucleoside triphosphate hydrolases"/>
    <property type="match status" value="1"/>
</dbReference>
<dbReference type="AlphaFoldDB" id="A0A845BK81"/>
<feature type="domain" description="Sigma-54 factor interaction" evidence="6">
    <location>
        <begin position="135"/>
        <end position="363"/>
    </location>
</feature>
<evidence type="ECO:0000256" key="5">
    <source>
        <dbReference type="ARBA" id="ARBA00023163"/>
    </source>
</evidence>
<dbReference type="InterPro" id="IPR025943">
    <property type="entry name" value="Sigma_54_int_dom_ATP-bd_2"/>
</dbReference>
<dbReference type="GO" id="GO:0005524">
    <property type="term" value="F:ATP binding"/>
    <property type="evidence" value="ECO:0007669"/>
    <property type="project" value="UniProtKB-KW"/>
</dbReference>
<dbReference type="SMART" id="SM00382">
    <property type="entry name" value="AAA"/>
    <property type="match status" value="1"/>
</dbReference>
<gene>
    <name evidence="8" type="ORF">GQF02_06735</name>
</gene>
<dbReference type="NCBIfam" id="TIGR00229">
    <property type="entry name" value="sensory_box"/>
    <property type="match status" value="1"/>
</dbReference>
<dbReference type="SUPFAM" id="SSF55785">
    <property type="entry name" value="PYP-like sensor domain (PAS domain)"/>
    <property type="match status" value="1"/>
</dbReference>
<dbReference type="Pfam" id="PF25601">
    <property type="entry name" value="AAA_lid_14"/>
    <property type="match status" value="1"/>
</dbReference>
<dbReference type="InterPro" id="IPR000014">
    <property type="entry name" value="PAS"/>
</dbReference>
<reference evidence="8 9" key="1">
    <citation type="submission" date="2019-12" db="EMBL/GenBank/DDBJ databases">
        <title>Neisseriaceae gen. nov. sp. Genome sequencing and assembly.</title>
        <authorList>
            <person name="Liu Z."/>
            <person name="Li A."/>
        </authorList>
    </citation>
    <scope>NUCLEOTIDE SEQUENCE [LARGE SCALE GENOMIC DNA]</scope>
    <source>
        <strain evidence="8 9">B2N2-7</strain>
    </source>
</reference>
<dbReference type="Gene3D" id="3.30.450.20">
    <property type="entry name" value="PAS domain"/>
    <property type="match status" value="1"/>
</dbReference>
<keyword evidence="1" id="KW-0547">Nucleotide-binding</keyword>
<evidence type="ECO:0000259" key="7">
    <source>
        <dbReference type="PROSITE" id="PS50112"/>
    </source>
</evidence>
<sequence>MEEIQWLVLSMKELLDTLNQPVTMVDRSGHFVYYNRASARMDGVDPANILGRHILDVSPWLKTEDSTLLRCLSQHSRFVDHYQAYHGSDGRQLHYLHSAMPLFGRSGDVIGAIEIGRTVDNQPSDNNDPSPVPDIVGHDARLRLQIDAIDIYGHSELPVLIYGETGTGKELFARRAHAKSPRARAPMLCLNCAAIPENLLESTLFGTTRGAFTGAENKKGLFALADGGTLFLDEINSMPIALQSKLLRVLQDGSFQPLGSQQPLRANVRLIAALNQRPLDAIAAGRLREDLYYRLNVGYIFIPPLRERRGDIALLARRFVDKHAASLNPAVTTLSDAAIATLEAQAWPGNVRELENVIRRSLLLDKSGSTLDAIALMHDSASAAVAALPPDTAPAGSGPLKARLAAQERHIISQVLAANGNRLAATARELGLPRTTLISRMARLGLADI</sequence>
<dbReference type="PANTHER" id="PTHR32071">
    <property type="entry name" value="TRANSCRIPTIONAL REGULATORY PROTEIN"/>
    <property type="match status" value="1"/>
</dbReference>
<evidence type="ECO:0000256" key="1">
    <source>
        <dbReference type="ARBA" id="ARBA00022741"/>
    </source>
</evidence>
<dbReference type="EMBL" id="WSSB01000005">
    <property type="protein sequence ID" value="MXR36662.1"/>
    <property type="molecule type" value="Genomic_DNA"/>
</dbReference>
<dbReference type="Pfam" id="PF08448">
    <property type="entry name" value="PAS_4"/>
    <property type="match status" value="1"/>
</dbReference>
<dbReference type="InterPro" id="IPR002078">
    <property type="entry name" value="Sigma_54_int"/>
</dbReference>
<organism evidence="8 9">
    <name type="scientific">Craterilacuibacter sinensis</name>
    <dbReference type="NCBI Taxonomy" id="2686017"/>
    <lineage>
        <taxon>Bacteria</taxon>
        <taxon>Pseudomonadati</taxon>
        <taxon>Pseudomonadota</taxon>
        <taxon>Betaproteobacteria</taxon>
        <taxon>Neisseriales</taxon>
        <taxon>Neisseriaceae</taxon>
        <taxon>Craterilacuibacter</taxon>
    </lineage>
</organism>
<keyword evidence="9" id="KW-1185">Reference proteome</keyword>
<proteinExistence type="predicted"/>
<dbReference type="InterPro" id="IPR003593">
    <property type="entry name" value="AAA+_ATPase"/>
</dbReference>
<evidence type="ECO:0000259" key="6">
    <source>
        <dbReference type="PROSITE" id="PS50045"/>
    </source>
</evidence>
<dbReference type="InterPro" id="IPR027417">
    <property type="entry name" value="P-loop_NTPase"/>
</dbReference>
<dbReference type="GO" id="GO:0006355">
    <property type="term" value="P:regulation of DNA-templated transcription"/>
    <property type="evidence" value="ECO:0007669"/>
    <property type="project" value="InterPro"/>
</dbReference>
<evidence type="ECO:0000313" key="9">
    <source>
        <dbReference type="Proteomes" id="UP000467214"/>
    </source>
</evidence>
<keyword evidence="5" id="KW-0804">Transcription</keyword>
<dbReference type="Pfam" id="PF02954">
    <property type="entry name" value="HTH_8"/>
    <property type="match status" value="1"/>
</dbReference>
<dbReference type="InterPro" id="IPR002197">
    <property type="entry name" value="HTH_Fis"/>
</dbReference>
<name>A0A845BK81_9NEIS</name>
<dbReference type="Pfam" id="PF00158">
    <property type="entry name" value="Sigma54_activat"/>
    <property type="match status" value="1"/>
</dbReference>
<dbReference type="Gene3D" id="1.10.8.60">
    <property type="match status" value="1"/>
</dbReference>
<protein>
    <submittedName>
        <fullName evidence="8">PAS domain-containing protein</fullName>
    </submittedName>
</protein>
<accession>A0A845BK81</accession>
<dbReference type="PROSITE" id="PS50112">
    <property type="entry name" value="PAS"/>
    <property type="match status" value="1"/>
</dbReference>
<dbReference type="SUPFAM" id="SSF46689">
    <property type="entry name" value="Homeodomain-like"/>
    <property type="match status" value="1"/>
</dbReference>
<evidence type="ECO:0000256" key="3">
    <source>
        <dbReference type="ARBA" id="ARBA00023015"/>
    </source>
</evidence>
<dbReference type="PANTHER" id="PTHR32071:SF112">
    <property type="entry name" value="REGULATORY PROTEIN"/>
    <property type="match status" value="1"/>
</dbReference>
<dbReference type="CDD" id="cd00009">
    <property type="entry name" value="AAA"/>
    <property type="match status" value="1"/>
</dbReference>
<evidence type="ECO:0000313" key="8">
    <source>
        <dbReference type="EMBL" id="MXR36662.1"/>
    </source>
</evidence>
<dbReference type="CDD" id="cd00130">
    <property type="entry name" value="PAS"/>
    <property type="match status" value="1"/>
</dbReference>
<dbReference type="GO" id="GO:0043565">
    <property type="term" value="F:sequence-specific DNA binding"/>
    <property type="evidence" value="ECO:0007669"/>
    <property type="project" value="InterPro"/>
</dbReference>
<keyword evidence="3" id="KW-0805">Transcription regulation</keyword>
<dbReference type="FunFam" id="3.40.50.300:FF:000006">
    <property type="entry name" value="DNA-binding transcriptional regulator NtrC"/>
    <property type="match status" value="1"/>
</dbReference>
<dbReference type="InterPro" id="IPR025662">
    <property type="entry name" value="Sigma_54_int_dom_ATP-bd_1"/>
</dbReference>